<evidence type="ECO:0000313" key="1">
    <source>
        <dbReference type="EMBL" id="RVD81448.1"/>
    </source>
</evidence>
<organism evidence="1 2">
    <name type="scientific">Arthrobotrys flagrans</name>
    <name type="common">Nematode-trapping fungus</name>
    <name type="synonym">Trichothecium flagrans</name>
    <dbReference type="NCBI Taxonomy" id="97331"/>
    <lineage>
        <taxon>Eukaryota</taxon>
        <taxon>Fungi</taxon>
        <taxon>Dikarya</taxon>
        <taxon>Ascomycota</taxon>
        <taxon>Pezizomycotina</taxon>
        <taxon>Orbiliomycetes</taxon>
        <taxon>Orbiliales</taxon>
        <taxon>Orbiliaceae</taxon>
        <taxon>Arthrobotrys</taxon>
    </lineage>
</organism>
<gene>
    <name evidence="1" type="ORF">DFL_009312</name>
</gene>
<dbReference type="OrthoDB" id="3029913at2759"/>
<dbReference type="GeneID" id="93591623"/>
<accession>A0A436ZRA1</accession>
<dbReference type="Proteomes" id="UP000283090">
    <property type="component" value="Unassembled WGS sequence"/>
</dbReference>
<name>A0A436ZRA1_ARTFL</name>
<keyword evidence="2" id="KW-1185">Reference proteome</keyword>
<dbReference type="AlphaFoldDB" id="A0A436ZRA1"/>
<evidence type="ECO:0000313" key="2">
    <source>
        <dbReference type="Proteomes" id="UP000283090"/>
    </source>
</evidence>
<dbReference type="RefSeq" id="XP_067486992.1">
    <property type="nucleotide sequence ID" value="XM_067639178.1"/>
</dbReference>
<proteinExistence type="predicted"/>
<protein>
    <submittedName>
        <fullName evidence="1">Uncharacterized protein</fullName>
    </submittedName>
</protein>
<dbReference type="EMBL" id="SAEB01000012">
    <property type="protein sequence ID" value="RVD81448.1"/>
    <property type="molecule type" value="Genomic_DNA"/>
</dbReference>
<dbReference type="VEuPathDB" id="FungiDB:DFL_009312"/>
<sequence length="274" mass="30589">MMAYQLNDPYWQLKIEDPEHAAVAPFTLSHTFPPKFPVITLERPSPPTALESAPHLTFEDRSSVPPLKLTGTLPRFKRLIPAEIYNTTEDLPVLLSTPSKIEFHSTKSPTDGFVFTAAGPPEFKYRVAPASSTKSTVIPMLPDEQDLIFSIVYQSSAFDYELSSVTITIPMSHPTKPSLTKAYRGSGATMLSNLRFYVRALYSTENNALQLVILPRSTRKAVRVSDVRDMSFMLSRVLMQGYKKVTSIEAVVQEVYTSGEAEPKTLWITLNPVS</sequence>
<reference evidence="1 2" key="1">
    <citation type="submission" date="2019-01" db="EMBL/GenBank/DDBJ databases">
        <title>Intercellular communication is required for trap formation in the nematode-trapping fungus Duddingtonia flagrans.</title>
        <authorList>
            <person name="Youssar L."/>
            <person name="Wernet V."/>
            <person name="Hensel N."/>
            <person name="Hildebrandt H.-G."/>
            <person name="Fischer R."/>
        </authorList>
    </citation>
    <scope>NUCLEOTIDE SEQUENCE [LARGE SCALE GENOMIC DNA]</scope>
    <source>
        <strain evidence="1 2">CBS H-5679</strain>
    </source>
</reference>
<comment type="caution">
    <text evidence="1">The sequence shown here is derived from an EMBL/GenBank/DDBJ whole genome shotgun (WGS) entry which is preliminary data.</text>
</comment>